<dbReference type="GO" id="GO:0003677">
    <property type="term" value="F:DNA binding"/>
    <property type="evidence" value="ECO:0007669"/>
    <property type="project" value="UniProtKB-KW"/>
</dbReference>
<evidence type="ECO:0000256" key="1">
    <source>
        <dbReference type="ARBA" id="ARBA00009437"/>
    </source>
</evidence>
<reference evidence="6 9" key="2">
    <citation type="submission" date="2020-04" db="EMBL/GenBank/DDBJ databases">
        <title>MicrobeNet Type strains.</title>
        <authorList>
            <person name="Nicholson A.C."/>
        </authorList>
    </citation>
    <scope>NUCLEOTIDE SEQUENCE [LARGE SCALE GENOMIC DNA]</scope>
    <source>
        <strain evidence="6 9">CCUG 33494</strain>
    </source>
</reference>
<gene>
    <name evidence="7" type="ORF">GA0061075_11550</name>
    <name evidence="6" type="ORF">HF960_07690</name>
</gene>
<accession>A0A4Y4G460</accession>
<proteinExistence type="inferred from homology"/>
<dbReference type="Gene3D" id="3.40.190.290">
    <property type="match status" value="1"/>
</dbReference>
<dbReference type="SUPFAM" id="SSF46785">
    <property type="entry name" value="Winged helix' DNA-binding domain"/>
    <property type="match status" value="1"/>
</dbReference>
<dbReference type="SUPFAM" id="SSF53850">
    <property type="entry name" value="Periplasmic binding protein-like II"/>
    <property type="match status" value="1"/>
</dbReference>
<dbReference type="GO" id="GO:0003700">
    <property type="term" value="F:DNA-binding transcription factor activity"/>
    <property type="evidence" value="ECO:0007669"/>
    <property type="project" value="InterPro"/>
</dbReference>
<dbReference type="PROSITE" id="PS50931">
    <property type="entry name" value="HTH_LYSR"/>
    <property type="match status" value="1"/>
</dbReference>
<evidence type="ECO:0000256" key="3">
    <source>
        <dbReference type="ARBA" id="ARBA00023125"/>
    </source>
</evidence>
<dbReference type="Pfam" id="PF00126">
    <property type="entry name" value="HTH_1"/>
    <property type="match status" value="1"/>
</dbReference>
<evidence type="ECO:0000313" key="9">
    <source>
        <dbReference type="Proteomes" id="UP000585749"/>
    </source>
</evidence>
<dbReference type="InterPro" id="IPR000847">
    <property type="entry name" value="LysR_HTH_N"/>
</dbReference>
<dbReference type="AlphaFoldDB" id="A0A4Y4G460"/>
<dbReference type="Proteomes" id="UP000585749">
    <property type="component" value="Unassembled WGS sequence"/>
</dbReference>
<protein>
    <submittedName>
        <fullName evidence="7">DNA-binding transcriptional regulator, LysR family</fullName>
    </submittedName>
    <submittedName>
        <fullName evidence="6">LysR family transcriptional regulator</fullName>
    </submittedName>
</protein>
<reference evidence="7 8" key="1">
    <citation type="submission" date="2016-08" db="EMBL/GenBank/DDBJ databases">
        <authorList>
            <person name="Varghese N."/>
            <person name="Submissions Spin"/>
        </authorList>
    </citation>
    <scope>NUCLEOTIDE SEQUENCE [LARGE SCALE GENOMIC DNA]</scope>
    <source>
        <strain evidence="7 8">R-53116</strain>
    </source>
</reference>
<evidence type="ECO:0000256" key="4">
    <source>
        <dbReference type="ARBA" id="ARBA00023163"/>
    </source>
</evidence>
<keyword evidence="3 7" id="KW-0238">DNA-binding</keyword>
<sequence length="298" mass="33962">MDIHKLNVFLDLAKTENYSETARRLYTTQGNISKQILALEKELKTKLFIRGHRRISLTESGRITEMYAKKIIHEFDALQQTLNQHNIESDNVLTIHTMAAFSNYEGFALMSAFHQNFPEVTLHFSETKDLVLVDSLSDNQADIIFGQYTPGLNNNLETLLTDQDNLVAVLPANHPLSAKNVLSINDMLQEDILVLSGEESLVFNKLSMMVEGQQLKTAVAYRGKRIDIILNMVSNGMGIALVMDKRVDISNDNQLIKRKVRLNTTSNFGFMRLKQEHESNASNLFWEYITQAINQHMN</sequence>
<comment type="caution">
    <text evidence="6">The sequence shown here is derived from an EMBL/GenBank/DDBJ whole genome shotgun (WGS) entry which is preliminary data.</text>
</comment>
<dbReference type="GO" id="GO:0032993">
    <property type="term" value="C:protein-DNA complex"/>
    <property type="evidence" value="ECO:0007669"/>
    <property type="project" value="TreeGrafter"/>
</dbReference>
<evidence type="ECO:0000313" key="8">
    <source>
        <dbReference type="Proteomes" id="UP000182448"/>
    </source>
</evidence>
<dbReference type="PANTHER" id="PTHR30346:SF28">
    <property type="entry name" value="HTH-TYPE TRANSCRIPTIONAL REGULATOR CYNR"/>
    <property type="match status" value="1"/>
</dbReference>
<evidence type="ECO:0000256" key="2">
    <source>
        <dbReference type="ARBA" id="ARBA00023015"/>
    </source>
</evidence>
<dbReference type="InterPro" id="IPR005119">
    <property type="entry name" value="LysR_subst-bd"/>
</dbReference>
<keyword evidence="8" id="KW-1185">Reference proteome</keyword>
<dbReference type="EMBL" id="JAAXPM010000013">
    <property type="protein sequence ID" value="NKY67530.1"/>
    <property type="molecule type" value="Genomic_DNA"/>
</dbReference>
<feature type="domain" description="HTH lysR-type" evidence="5">
    <location>
        <begin position="1"/>
        <end position="58"/>
    </location>
</feature>
<dbReference type="EMBL" id="FMAW01000015">
    <property type="protein sequence ID" value="SCC09313.1"/>
    <property type="molecule type" value="Genomic_DNA"/>
</dbReference>
<evidence type="ECO:0000259" key="5">
    <source>
        <dbReference type="PROSITE" id="PS50931"/>
    </source>
</evidence>
<evidence type="ECO:0000313" key="7">
    <source>
        <dbReference type="EMBL" id="SCC09313.1"/>
    </source>
</evidence>
<dbReference type="RefSeq" id="WP_074427945.1">
    <property type="nucleotide sequence ID" value="NZ_BJEG01000014.1"/>
</dbReference>
<dbReference type="OrthoDB" id="119203at2"/>
<dbReference type="FunFam" id="1.10.10.10:FF:000001">
    <property type="entry name" value="LysR family transcriptional regulator"/>
    <property type="match status" value="1"/>
</dbReference>
<dbReference type="CDD" id="cd05466">
    <property type="entry name" value="PBP2_LTTR_substrate"/>
    <property type="match status" value="1"/>
</dbReference>
<keyword evidence="2" id="KW-0805">Transcription regulation</keyword>
<name>A0A4Y4G460_WEIHE</name>
<keyword evidence="4" id="KW-0804">Transcription</keyword>
<dbReference type="PANTHER" id="PTHR30346">
    <property type="entry name" value="TRANSCRIPTIONAL DUAL REGULATOR HCAR-RELATED"/>
    <property type="match status" value="1"/>
</dbReference>
<dbReference type="Proteomes" id="UP000182448">
    <property type="component" value="Unassembled WGS sequence"/>
</dbReference>
<dbReference type="InterPro" id="IPR036388">
    <property type="entry name" value="WH-like_DNA-bd_sf"/>
</dbReference>
<dbReference type="Gene3D" id="1.10.10.10">
    <property type="entry name" value="Winged helix-like DNA-binding domain superfamily/Winged helix DNA-binding domain"/>
    <property type="match status" value="1"/>
</dbReference>
<evidence type="ECO:0000313" key="6">
    <source>
        <dbReference type="EMBL" id="NKY67530.1"/>
    </source>
</evidence>
<comment type="similarity">
    <text evidence="1">Belongs to the LysR transcriptional regulatory family.</text>
</comment>
<organism evidence="6 9">
    <name type="scientific">Weissella hellenica</name>
    <dbReference type="NCBI Taxonomy" id="46256"/>
    <lineage>
        <taxon>Bacteria</taxon>
        <taxon>Bacillati</taxon>
        <taxon>Bacillota</taxon>
        <taxon>Bacilli</taxon>
        <taxon>Lactobacillales</taxon>
        <taxon>Lactobacillaceae</taxon>
        <taxon>Weissella</taxon>
    </lineage>
</organism>
<dbReference type="Pfam" id="PF03466">
    <property type="entry name" value="LysR_substrate"/>
    <property type="match status" value="1"/>
</dbReference>
<dbReference type="InterPro" id="IPR036390">
    <property type="entry name" value="WH_DNA-bd_sf"/>
</dbReference>